<dbReference type="EMBL" id="CP113787">
    <property type="protein sequence ID" value="WAL43792.1"/>
    <property type="molecule type" value="Genomic_DNA"/>
</dbReference>
<sequence length="352" mass="39627">MTIFKRSNKKAVIANPFEISLKMDVKGRVLWYFSKDKVSERIREIGVSETNLNFEVIEHKRPGEGPNELDVITAVNEDLQKNDLIEHALPCDVGKFLLLRALVVTGNIWNNTEGNSGEASYDELKDVVWWIGKGDGFDVVAYGNRRNLRGQGGVLEPVKGDRGQSTWWPSSPGVNWGLVKMLGETAEGASFRADLFKCKSLTEFNGCFNYNYGNTVRGRPYLSNSLMEFMLRVDHVCYDVDVPLVFGSPVWVARTFTSIPGTYYIGNFFLGKDRQVHRSESGSEVEVPESATREAFAIWDGGQWVENGTFWKGGYRLDPLWGNPPIPCSEPRVGDFVGFEQKVPDNRPRIIP</sequence>
<evidence type="ECO:0000313" key="1">
    <source>
        <dbReference type="EMBL" id="WAL43792.1"/>
    </source>
</evidence>
<dbReference type="RefSeq" id="WP_143227564.1">
    <property type="nucleotide sequence ID" value="NZ_CP113787.1"/>
</dbReference>
<evidence type="ECO:0000313" key="2">
    <source>
        <dbReference type="Proteomes" id="UP001163127"/>
    </source>
</evidence>
<reference evidence="1" key="1">
    <citation type="submission" date="2022-11" db="EMBL/GenBank/DDBJ databases">
        <title>Dental biofilm bacteria. Genome sequencing and assembly.</title>
        <authorList>
            <person name="Robertsson C."/>
        </authorList>
    </citation>
    <scope>NUCLEOTIDE SEQUENCE</scope>
    <source>
        <strain evidence="1">CW</strain>
    </source>
</reference>
<gene>
    <name evidence="1" type="ORF">OFA60_04350</name>
</gene>
<name>A0AA47FIF9_ACTNA</name>
<accession>A0AA47FIF9</accession>
<dbReference type="AlphaFoldDB" id="A0AA47FIF9"/>
<protein>
    <submittedName>
        <fullName evidence="1">Uncharacterized protein</fullName>
    </submittedName>
</protein>
<dbReference type="Proteomes" id="UP001163127">
    <property type="component" value="Chromosome"/>
</dbReference>
<proteinExistence type="predicted"/>
<organism evidence="1 2">
    <name type="scientific">Actinomyces naeslundii</name>
    <dbReference type="NCBI Taxonomy" id="1655"/>
    <lineage>
        <taxon>Bacteria</taxon>
        <taxon>Bacillati</taxon>
        <taxon>Actinomycetota</taxon>
        <taxon>Actinomycetes</taxon>
        <taxon>Actinomycetales</taxon>
        <taxon>Actinomycetaceae</taxon>
        <taxon>Actinomyces</taxon>
    </lineage>
</organism>